<feature type="transmembrane region" description="Helical" evidence="6">
    <location>
        <begin position="95"/>
        <end position="114"/>
    </location>
</feature>
<feature type="compositionally biased region" description="Polar residues" evidence="5">
    <location>
        <begin position="652"/>
        <end position="672"/>
    </location>
</feature>
<evidence type="ECO:0000256" key="1">
    <source>
        <dbReference type="ARBA" id="ARBA00004141"/>
    </source>
</evidence>
<keyword evidence="2 6" id="KW-0812">Transmembrane</keyword>
<evidence type="ECO:0000256" key="2">
    <source>
        <dbReference type="ARBA" id="ARBA00022692"/>
    </source>
</evidence>
<evidence type="ECO:0000256" key="3">
    <source>
        <dbReference type="ARBA" id="ARBA00022989"/>
    </source>
</evidence>
<reference evidence="8" key="2">
    <citation type="submission" date="2023-01" db="EMBL/GenBank/DDBJ databases">
        <authorList>
            <person name="Petersen C."/>
        </authorList>
    </citation>
    <scope>NUCLEOTIDE SEQUENCE</scope>
    <source>
        <strain evidence="8">IBT 15450</strain>
    </source>
</reference>
<protein>
    <recommendedName>
        <fullName evidence="7">STAS domain-containing protein</fullName>
    </recommendedName>
</protein>
<dbReference type="NCBIfam" id="TIGR00815">
    <property type="entry name" value="sulP"/>
    <property type="match status" value="1"/>
</dbReference>
<feature type="transmembrane region" description="Helical" evidence="6">
    <location>
        <begin position="392"/>
        <end position="412"/>
    </location>
</feature>
<dbReference type="InterPro" id="IPR011547">
    <property type="entry name" value="SLC26A/SulP_dom"/>
</dbReference>
<dbReference type="PROSITE" id="PS50801">
    <property type="entry name" value="STAS"/>
    <property type="match status" value="1"/>
</dbReference>
<dbReference type="SUPFAM" id="SSF52091">
    <property type="entry name" value="SpoIIaa-like"/>
    <property type="match status" value="1"/>
</dbReference>
<evidence type="ECO:0000313" key="8">
    <source>
        <dbReference type="EMBL" id="KAJ6038345.1"/>
    </source>
</evidence>
<dbReference type="FunFam" id="3.30.750.24:FF:000024">
    <property type="entry name" value="Sulfate permease 2"/>
    <property type="match status" value="1"/>
</dbReference>
<dbReference type="AlphaFoldDB" id="A0AAD6N762"/>
<accession>A0AAD6N762</accession>
<dbReference type="InterPro" id="IPR018045">
    <property type="entry name" value="S04_transporter_CS"/>
</dbReference>
<feature type="compositionally biased region" description="Polar residues" evidence="5">
    <location>
        <begin position="687"/>
        <end position="697"/>
    </location>
</feature>
<feature type="transmembrane region" description="Helical" evidence="6">
    <location>
        <begin position="264"/>
        <end position="287"/>
    </location>
</feature>
<dbReference type="PANTHER" id="PTHR11814">
    <property type="entry name" value="SULFATE TRANSPORTER"/>
    <property type="match status" value="1"/>
</dbReference>
<evidence type="ECO:0000259" key="7">
    <source>
        <dbReference type="PROSITE" id="PS50801"/>
    </source>
</evidence>
<evidence type="ECO:0000256" key="5">
    <source>
        <dbReference type="SAM" id="MobiDB-lite"/>
    </source>
</evidence>
<name>A0AAD6N762_PENCN</name>
<dbReference type="Pfam" id="PF01740">
    <property type="entry name" value="STAS"/>
    <property type="match status" value="1"/>
</dbReference>
<feature type="region of interest" description="Disordered" evidence="5">
    <location>
        <begin position="651"/>
        <end position="715"/>
    </location>
</feature>
<keyword evidence="9" id="KW-1185">Reference proteome</keyword>
<gene>
    <name evidence="8" type="ORF">N7460_008116</name>
</gene>
<dbReference type="InterPro" id="IPR036513">
    <property type="entry name" value="STAS_dom_sf"/>
</dbReference>
<feature type="transmembrane region" description="Helical" evidence="6">
    <location>
        <begin position="444"/>
        <end position="465"/>
    </location>
</feature>
<dbReference type="Pfam" id="PF00916">
    <property type="entry name" value="Sulfate_transp"/>
    <property type="match status" value="1"/>
</dbReference>
<feature type="transmembrane region" description="Helical" evidence="6">
    <location>
        <begin position="471"/>
        <end position="488"/>
    </location>
</feature>
<comment type="caution">
    <text evidence="8">The sequence shown here is derived from an EMBL/GenBank/DDBJ whole genome shotgun (WGS) entry which is preliminary data.</text>
</comment>
<proteinExistence type="predicted"/>
<dbReference type="InterPro" id="IPR002645">
    <property type="entry name" value="STAS_dom"/>
</dbReference>
<dbReference type="PROSITE" id="PS01130">
    <property type="entry name" value="SLC26A"/>
    <property type="match status" value="1"/>
</dbReference>
<keyword evidence="3 6" id="KW-1133">Transmembrane helix</keyword>
<reference evidence="8" key="1">
    <citation type="journal article" date="2023" name="IMA Fungus">
        <title>Comparative genomic study of the Penicillium genus elucidates a diverse pangenome and 15 lateral gene transfer events.</title>
        <authorList>
            <person name="Petersen C."/>
            <person name="Sorensen T."/>
            <person name="Nielsen M.R."/>
            <person name="Sondergaard T.E."/>
            <person name="Sorensen J.L."/>
            <person name="Fitzpatrick D.A."/>
            <person name="Frisvad J.C."/>
            <person name="Nielsen K.L."/>
        </authorList>
    </citation>
    <scope>NUCLEOTIDE SEQUENCE</scope>
    <source>
        <strain evidence="8">IBT 15450</strain>
    </source>
</reference>
<feature type="domain" description="STAS" evidence="7">
    <location>
        <begin position="529"/>
        <end position="650"/>
    </location>
</feature>
<organism evidence="8 9">
    <name type="scientific">Penicillium canescens</name>
    <dbReference type="NCBI Taxonomy" id="5083"/>
    <lineage>
        <taxon>Eukaryota</taxon>
        <taxon>Fungi</taxon>
        <taxon>Dikarya</taxon>
        <taxon>Ascomycota</taxon>
        <taxon>Pezizomycotina</taxon>
        <taxon>Eurotiomycetes</taxon>
        <taxon>Eurotiomycetidae</taxon>
        <taxon>Eurotiales</taxon>
        <taxon>Aspergillaceae</taxon>
        <taxon>Penicillium</taxon>
    </lineage>
</organism>
<evidence type="ECO:0000256" key="6">
    <source>
        <dbReference type="SAM" id="Phobius"/>
    </source>
</evidence>
<dbReference type="Proteomes" id="UP001219568">
    <property type="component" value="Unassembled WGS sequence"/>
</dbReference>
<feature type="transmembrane region" description="Helical" evidence="6">
    <location>
        <begin position="120"/>
        <end position="139"/>
    </location>
</feature>
<dbReference type="EMBL" id="JAQJZL010000009">
    <property type="protein sequence ID" value="KAJ6038345.1"/>
    <property type="molecule type" value="Genomic_DNA"/>
</dbReference>
<dbReference type="InterPro" id="IPR001902">
    <property type="entry name" value="SLC26A/SulP_fam"/>
</dbReference>
<dbReference type="Gene3D" id="3.30.750.24">
    <property type="entry name" value="STAS domain"/>
    <property type="match status" value="1"/>
</dbReference>
<evidence type="ECO:0000256" key="4">
    <source>
        <dbReference type="ARBA" id="ARBA00023136"/>
    </source>
</evidence>
<feature type="transmembrane region" description="Helical" evidence="6">
    <location>
        <begin position="65"/>
        <end position="83"/>
    </location>
</feature>
<evidence type="ECO:0000313" key="9">
    <source>
        <dbReference type="Proteomes" id="UP001219568"/>
    </source>
</evidence>
<sequence length="746" mass="80926">MGSETFKKVLGLQDPPNLPDKNAPHYESDPTVLEWLSGVFPSGKQLGLYFARLLPFTQWIRHYNFQWFFGDLVAGTTVGAVVVPQSMGYAKLANLPVQYGLYTSFMGVLIYWFFATSKDITIGPVAVMSTVVGSIILDVQSIYPDIPGPQIALSIAIISGSIIVFMGLARLGFIVDFIPFPAITAFMVGSSITICSGQVKGLLGETANFSTNAPAYQIIIDTLKSLPTAQGYDAAMGVTALFTLYSLRGACNYGARKHPSFSKLFFFLGALRTVFVIVFFAVISFAVNFHRHANPAFALVGNVSRGFEHAGVPVLTGDVIKLFLPKLPACVIVLLIEHIAVSKSFGRVNNYTIDSSQELIAIGVTNLLGPFVGAYPATGSFSRSAIQSKSGARSPFAGIITACVVLIAMYALTPGLYYIPKASLSGVIIHAVGDLIVPPNTIYQFWLISPLDAVIFAVGLIVAIVNTIPNSIYATVCLSVAVLLFRHAKAPGHFLGQTWVNDKDAQRPLFLPLDDSDANPAIKFENPRPGVFLYRFSEGFNYPNANHYSDTLVQMISKNTRQTNVEVYAKKGDRPWNDPVSSNTDDLHLPILRAIILDFSAVNNVDVTCVQNLMDVRKQLDRRSAPVAVQWHFANVKNRWTKRALCAAGFGTSPSTGNQEMASTDVNGQIPNHNREGPSDIEMAGTTGESLPSNPCDNTLEAKEKQSGASSSKSSIFENRTRPFFHVDLVGALHSVDVYLAANPEA</sequence>
<dbReference type="GO" id="GO:0016020">
    <property type="term" value="C:membrane"/>
    <property type="evidence" value="ECO:0007669"/>
    <property type="project" value="UniProtKB-SubCell"/>
</dbReference>
<dbReference type="GO" id="GO:0008271">
    <property type="term" value="F:secondary active sulfate transmembrane transporter activity"/>
    <property type="evidence" value="ECO:0007669"/>
    <property type="project" value="InterPro"/>
</dbReference>
<comment type="subcellular location">
    <subcellularLocation>
        <location evidence="1">Membrane</location>
        <topology evidence="1">Multi-pass membrane protein</topology>
    </subcellularLocation>
</comment>
<keyword evidence="4 6" id="KW-0472">Membrane</keyword>
<feature type="transmembrane region" description="Helical" evidence="6">
    <location>
        <begin position="151"/>
        <end position="171"/>
    </location>
</feature>
<dbReference type="CDD" id="cd07042">
    <property type="entry name" value="STAS_SulP_like_sulfate_transporter"/>
    <property type="match status" value="1"/>
</dbReference>